<dbReference type="Proteomes" id="UP000265955">
    <property type="component" value="Unassembled WGS sequence"/>
</dbReference>
<protein>
    <submittedName>
        <fullName evidence="3">Phasin family protein</fullName>
    </submittedName>
</protein>
<feature type="compositionally biased region" description="Basic and acidic residues" evidence="1">
    <location>
        <begin position="113"/>
        <end position="124"/>
    </location>
</feature>
<feature type="region of interest" description="Disordered" evidence="1">
    <location>
        <begin position="113"/>
        <end position="153"/>
    </location>
</feature>
<evidence type="ECO:0000313" key="3">
    <source>
        <dbReference type="EMBL" id="RJF96369.1"/>
    </source>
</evidence>
<organism evidence="3 4">
    <name type="scientific">Noviherbaspirillum saxi</name>
    <dbReference type="NCBI Taxonomy" id="2320863"/>
    <lineage>
        <taxon>Bacteria</taxon>
        <taxon>Pseudomonadati</taxon>
        <taxon>Pseudomonadota</taxon>
        <taxon>Betaproteobacteria</taxon>
        <taxon>Burkholderiales</taxon>
        <taxon>Oxalobacteraceae</taxon>
        <taxon>Noviherbaspirillum</taxon>
    </lineage>
</organism>
<accession>A0A3A3FRJ9</accession>
<comment type="caution">
    <text evidence="3">The sequence shown here is derived from an EMBL/GenBank/DDBJ whole genome shotgun (WGS) entry which is preliminary data.</text>
</comment>
<evidence type="ECO:0000259" key="2">
    <source>
        <dbReference type="Pfam" id="PF09361"/>
    </source>
</evidence>
<keyword evidence="4" id="KW-1185">Reference proteome</keyword>
<dbReference type="InterPro" id="IPR010127">
    <property type="entry name" value="Phasin_subfam-1"/>
</dbReference>
<gene>
    <name evidence="3" type="ORF">D3871_22915</name>
</gene>
<dbReference type="AlphaFoldDB" id="A0A3A3FRJ9"/>
<dbReference type="EMBL" id="QYUO01000002">
    <property type="protein sequence ID" value="RJF96369.1"/>
    <property type="molecule type" value="Genomic_DNA"/>
</dbReference>
<dbReference type="Pfam" id="PF09361">
    <property type="entry name" value="Phasin_2"/>
    <property type="match status" value="1"/>
</dbReference>
<sequence length="153" mass="16847">MKAHLDAQYSLIADMSQKVFETAQRINDLNMQVIKSALEESFSSAQQVIVARDPYEALSIAAANAQPQAERIREYQQNLNNIAARTQVDLAKTAESHFPNTSRTAAAVADEVARKATEETEKATSRQKAAMEKFTSPIERPDDVKGQAPRPSA</sequence>
<evidence type="ECO:0000256" key="1">
    <source>
        <dbReference type="SAM" id="MobiDB-lite"/>
    </source>
</evidence>
<feature type="domain" description="Phasin" evidence="2">
    <location>
        <begin position="3"/>
        <end position="98"/>
    </location>
</feature>
<reference evidence="4" key="1">
    <citation type="submission" date="2018-09" db="EMBL/GenBank/DDBJ databases">
        <authorList>
            <person name="Zhu H."/>
        </authorList>
    </citation>
    <scope>NUCLEOTIDE SEQUENCE [LARGE SCALE GENOMIC DNA]</scope>
    <source>
        <strain evidence="4">K1R23-30</strain>
    </source>
</reference>
<dbReference type="InterPro" id="IPR018968">
    <property type="entry name" value="Phasin"/>
</dbReference>
<evidence type="ECO:0000313" key="4">
    <source>
        <dbReference type="Proteomes" id="UP000265955"/>
    </source>
</evidence>
<dbReference type="NCBIfam" id="TIGR01841">
    <property type="entry name" value="phasin"/>
    <property type="match status" value="1"/>
</dbReference>
<proteinExistence type="predicted"/>
<dbReference type="OrthoDB" id="8777596at2"/>
<name>A0A3A3FRJ9_9BURK</name>